<reference evidence="2" key="1">
    <citation type="submission" date="2024-06" db="UniProtKB">
        <authorList>
            <consortium name="Ensembl"/>
        </authorList>
    </citation>
    <scope>IDENTIFICATION</scope>
</reference>
<accession>M3XS56</accession>
<dbReference type="EMBL" id="AEYP01014165">
    <property type="status" value="NOT_ANNOTATED_CDS"/>
    <property type="molecule type" value="Genomic_DNA"/>
</dbReference>
<dbReference type="AlphaFoldDB" id="M3XS56"/>
<evidence type="ECO:0000313" key="2">
    <source>
        <dbReference type="Ensembl" id="ENSMPUP00000001906.1"/>
    </source>
</evidence>
<name>M3XS56_MUSPF</name>
<dbReference type="HOGENOM" id="CLU_2644446_0_0_1"/>
<organism evidence="2">
    <name type="scientific">Mustela putorius furo</name>
    <name type="common">European domestic ferret</name>
    <name type="synonym">Mustela furo</name>
    <dbReference type="NCBI Taxonomy" id="9669"/>
    <lineage>
        <taxon>Eukaryota</taxon>
        <taxon>Metazoa</taxon>
        <taxon>Chordata</taxon>
        <taxon>Craniata</taxon>
        <taxon>Vertebrata</taxon>
        <taxon>Euteleostomi</taxon>
        <taxon>Mammalia</taxon>
        <taxon>Eutheria</taxon>
        <taxon>Laurasiatheria</taxon>
        <taxon>Carnivora</taxon>
        <taxon>Caniformia</taxon>
        <taxon>Musteloidea</taxon>
        <taxon>Mustelidae</taxon>
        <taxon>Mustelinae</taxon>
        <taxon>Mustela</taxon>
    </lineage>
</organism>
<protein>
    <submittedName>
        <fullName evidence="2">Uncharacterized protein</fullName>
    </submittedName>
</protein>
<dbReference type="Ensembl" id="ENSMPUT00000001944.1">
    <property type="protein sequence ID" value="ENSMPUP00000001906.1"/>
    <property type="gene ID" value="ENSMPUG00000001922.1"/>
</dbReference>
<feature type="region of interest" description="Disordered" evidence="1">
    <location>
        <begin position="31"/>
        <end position="50"/>
    </location>
</feature>
<dbReference type="InParanoid" id="M3XS56"/>
<proteinExistence type="predicted"/>
<sequence>MVASDYYSEVPEANVTVSEASFPTRGRRLFGSHCPAKPGSPSPLSPLQPELFTTRRFTPEPLCCPHPSALMSSLSPS</sequence>
<evidence type="ECO:0000256" key="1">
    <source>
        <dbReference type="SAM" id="MobiDB-lite"/>
    </source>
</evidence>